<proteinExistence type="inferred from homology"/>
<gene>
    <name evidence="9" type="ORF">IQ260_25165</name>
</gene>
<comment type="subcellular location">
    <subcellularLocation>
        <location evidence="1">Cell membrane</location>
        <topology evidence="1">Single-pass membrane protein</topology>
    </subcellularLocation>
    <subcellularLocation>
        <location evidence="7">Cell membrane</location>
        <topology evidence="7">Single-pass type II membrane protein</topology>
    </subcellularLocation>
</comment>
<dbReference type="Pfam" id="PF02472">
    <property type="entry name" value="ExbD"/>
    <property type="match status" value="1"/>
</dbReference>
<feature type="transmembrane region" description="Helical" evidence="8">
    <location>
        <begin position="16"/>
        <end position="37"/>
    </location>
</feature>
<evidence type="ECO:0000313" key="9">
    <source>
        <dbReference type="EMBL" id="MBE9069936.1"/>
    </source>
</evidence>
<keyword evidence="4 7" id="KW-0812">Transmembrane</keyword>
<sequence>MPLGKRTESKIPHIDLVPMLTVMMGVLAFFVVVAVSLGSEQLIEVELPPEQTEDIPPDQLPSIEDIFIVEMDADQQTLLNGQPLEGEALTLEIAGYLEENPDKTVYLVPDQTLPYENVMQFLGEMRAVGGDRVSLALEDDEE</sequence>
<name>A0A929FAE9_LEPEC</name>
<dbReference type="GO" id="GO:0005886">
    <property type="term" value="C:plasma membrane"/>
    <property type="evidence" value="ECO:0007669"/>
    <property type="project" value="UniProtKB-SubCell"/>
</dbReference>
<evidence type="ECO:0000256" key="1">
    <source>
        <dbReference type="ARBA" id="ARBA00004162"/>
    </source>
</evidence>
<evidence type="ECO:0000256" key="6">
    <source>
        <dbReference type="ARBA" id="ARBA00023136"/>
    </source>
</evidence>
<evidence type="ECO:0000256" key="4">
    <source>
        <dbReference type="ARBA" id="ARBA00022692"/>
    </source>
</evidence>
<keyword evidence="6 8" id="KW-0472">Membrane</keyword>
<dbReference type="AlphaFoldDB" id="A0A929FAE9"/>
<comment type="caution">
    <text evidence="9">The sequence shown here is derived from an EMBL/GenBank/DDBJ whole genome shotgun (WGS) entry which is preliminary data.</text>
</comment>
<dbReference type="Gene3D" id="3.30.420.270">
    <property type="match status" value="1"/>
</dbReference>
<dbReference type="PANTHER" id="PTHR30558:SF3">
    <property type="entry name" value="BIOPOLYMER TRANSPORT PROTEIN EXBD-RELATED"/>
    <property type="match status" value="1"/>
</dbReference>
<reference evidence="9" key="1">
    <citation type="submission" date="2020-10" db="EMBL/GenBank/DDBJ databases">
        <authorList>
            <person name="Castelo-Branco R."/>
            <person name="Eusebio N."/>
            <person name="Adriana R."/>
            <person name="Vieira A."/>
            <person name="Brugerolle De Fraissinette N."/>
            <person name="Rezende De Castro R."/>
            <person name="Schneider M.P."/>
            <person name="Vasconcelos V."/>
            <person name="Leao P.N."/>
        </authorList>
    </citation>
    <scope>NUCLEOTIDE SEQUENCE</scope>
    <source>
        <strain evidence="9">LEGE 11479</strain>
    </source>
</reference>
<keyword evidence="7" id="KW-0813">Transport</keyword>
<keyword evidence="3" id="KW-1003">Cell membrane</keyword>
<dbReference type="RefSeq" id="WP_193995823.1">
    <property type="nucleotide sequence ID" value="NZ_JADEXP010000345.1"/>
</dbReference>
<organism evidence="9 10">
    <name type="scientific">Leptolyngbya cf. ectocarpi LEGE 11479</name>
    <dbReference type="NCBI Taxonomy" id="1828722"/>
    <lineage>
        <taxon>Bacteria</taxon>
        <taxon>Bacillati</taxon>
        <taxon>Cyanobacteriota</taxon>
        <taxon>Cyanophyceae</taxon>
        <taxon>Leptolyngbyales</taxon>
        <taxon>Leptolyngbyaceae</taxon>
        <taxon>Leptolyngbya group</taxon>
        <taxon>Leptolyngbya</taxon>
    </lineage>
</organism>
<evidence type="ECO:0000256" key="7">
    <source>
        <dbReference type="RuleBase" id="RU003879"/>
    </source>
</evidence>
<evidence type="ECO:0000256" key="2">
    <source>
        <dbReference type="ARBA" id="ARBA00005811"/>
    </source>
</evidence>
<accession>A0A929FAE9</accession>
<dbReference type="InterPro" id="IPR003400">
    <property type="entry name" value="ExbD"/>
</dbReference>
<evidence type="ECO:0000256" key="8">
    <source>
        <dbReference type="SAM" id="Phobius"/>
    </source>
</evidence>
<dbReference type="Proteomes" id="UP000615026">
    <property type="component" value="Unassembled WGS sequence"/>
</dbReference>
<dbReference type="EMBL" id="JADEXP010000345">
    <property type="protein sequence ID" value="MBE9069936.1"/>
    <property type="molecule type" value="Genomic_DNA"/>
</dbReference>
<comment type="similarity">
    <text evidence="2 7">Belongs to the ExbD/TolR family.</text>
</comment>
<evidence type="ECO:0000313" key="10">
    <source>
        <dbReference type="Proteomes" id="UP000615026"/>
    </source>
</evidence>
<dbReference type="GO" id="GO:0015031">
    <property type="term" value="P:protein transport"/>
    <property type="evidence" value="ECO:0007669"/>
    <property type="project" value="UniProtKB-KW"/>
</dbReference>
<dbReference type="GO" id="GO:0022857">
    <property type="term" value="F:transmembrane transporter activity"/>
    <property type="evidence" value="ECO:0007669"/>
    <property type="project" value="InterPro"/>
</dbReference>
<evidence type="ECO:0000256" key="3">
    <source>
        <dbReference type="ARBA" id="ARBA00022475"/>
    </source>
</evidence>
<keyword evidence="10" id="KW-1185">Reference proteome</keyword>
<evidence type="ECO:0000256" key="5">
    <source>
        <dbReference type="ARBA" id="ARBA00022989"/>
    </source>
</evidence>
<keyword evidence="7" id="KW-0653">Protein transport</keyword>
<keyword evidence="5 8" id="KW-1133">Transmembrane helix</keyword>
<dbReference type="PANTHER" id="PTHR30558">
    <property type="entry name" value="EXBD MEMBRANE COMPONENT OF PMF-DRIVEN MACROMOLECULE IMPORT SYSTEM"/>
    <property type="match status" value="1"/>
</dbReference>
<protein>
    <submittedName>
        <fullName evidence="9">Biopolymer transporter ExbD</fullName>
    </submittedName>
</protein>